<dbReference type="Pfam" id="PF14376">
    <property type="entry name" value="Haem_bd"/>
    <property type="match status" value="1"/>
</dbReference>
<dbReference type="InterPro" id="IPR036909">
    <property type="entry name" value="Cyt_c-like_dom_sf"/>
</dbReference>
<gene>
    <name evidence="2" type="ORF">LEP1GSC058_2194</name>
</gene>
<dbReference type="SUPFAM" id="SSF46626">
    <property type="entry name" value="Cytochrome c"/>
    <property type="match status" value="1"/>
</dbReference>
<dbReference type="RefSeq" id="WP_016548531.1">
    <property type="nucleotide sequence ID" value="NZ_AKWZ02000003.1"/>
</dbReference>
<protein>
    <submittedName>
        <fullName evidence="2">Heme-binding domain protein</fullName>
    </submittedName>
</protein>
<accession>S3V212</accession>
<dbReference type="STRING" id="1193011.LEP1GSC058_2194"/>
<dbReference type="InterPro" id="IPR025992">
    <property type="entry name" value="Haem-bd"/>
</dbReference>
<dbReference type="Proteomes" id="UP000014540">
    <property type="component" value="Unassembled WGS sequence"/>
</dbReference>
<feature type="domain" description="Haem-binding" evidence="1">
    <location>
        <begin position="13"/>
        <end position="142"/>
    </location>
</feature>
<evidence type="ECO:0000313" key="2">
    <source>
        <dbReference type="EMBL" id="EPG75443.1"/>
    </source>
</evidence>
<dbReference type="AlphaFoldDB" id="S3V212"/>
<organism evidence="2 3">
    <name type="scientific">Leptospira fainei serovar Hurstbridge str. BUT 6</name>
    <dbReference type="NCBI Taxonomy" id="1193011"/>
    <lineage>
        <taxon>Bacteria</taxon>
        <taxon>Pseudomonadati</taxon>
        <taxon>Spirochaetota</taxon>
        <taxon>Spirochaetia</taxon>
        <taxon>Leptospirales</taxon>
        <taxon>Leptospiraceae</taxon>
        <taxon>Leptospira</taxon>
    </lineage>
</organism>
<dbReference type="GO" id="GO:0009055">
    <property type="term" value="F:electron transfer activity"/>
    <property type="evidence" value="ECO:0007669"/>
    <property type="project" value="InterPro"/>
</dbReference>
<proteinExistence type="predicted"/>
<comment type="caution">
    <text evidence="2">The sequence shown here is derived from an EMBL/GenBank/DDBJ whole genome shotgun (WGS) entry which is preliminary data.</text>
</comment>
<sequence length="144" mass="17035">MKRIAIRLGIGLSVLFLGLQFVPVEFPSGKNAKEIQTEESVKKIFRRSCYDCHSDLVKWPWYSRIFPVSLYLIRHVDEGKDELNFSEWEDLKPSEKADLAEKILEEIEEGEMPLWDYKILHPEAKLDQEDMETVRDWLQTYAEK</sequence>
<name>S3V212_9LEPT</name>
<evidence type="ECO:0000259" key="1">
    <source>
        <dbReference type="SMART" id="SM01235"/>
    </source>
</evidence>
<dbReference type="GO" id="GO:0020037">
    <property type="term" value="F:heme binding"/>
    <property type="evidence" value="ECO:0007669"/>
    <property type="project" value="InterPro"/>
</dbReference>
<dbReference type="OrthoDB" id="196738at2"/>
<dbReference type="EMBL" id="AKWZ02000003">
    <property type="protein sequence ID" value="EPG75443.1"/>
    <property type="molecule type" value="Genomic_DNA"/>
</dbReference>
<dbReference type="SMART" id="SM01235">
    <property type="entry name" value="Haem_bd"/>
    <property type="match status" value="1"/>
</dbReference>
<keyword evidence="3" id="KW-1185">Reference proteome</keyword>
<reference evidence="2" key="1">
    <citation type="submission" date="2013-04" db="EMBL/GenBank/DDBJ databases">
        <authorList>
            <person name="Harkins D.M."/>
            <person name="Durkin A.S."/>
            <person name="Selengut J.D."/>
            <person name="Sanka R."/>
            <person name="DePew J."/>
            <person name="Purushe J."/>
            <person name="Ahmed A."/>
            <person name="van der Linden H."/>
            <person name="Goris M.G.A."/>
            <person name="Hartskeerl R.A."/>
            <person name="Vinetz J.M."/>
            <person name="Sutton G.G."/>
            <person name="Nelson W.C."/>
            <person name="Fouts D.E."/>
        </authorList>
    </citation>
    <scope>NUCLEOTIDE SEQUENCE [LARGE SCALE GENOMIC DNA]</scope>
    <source>
        <strain evidence="2">BUT 6</strain>
    </source>
</reference>
<evidence type="ECO:0000313" key="3">
    <source>
        <dbReference type="Proteomes" id="UP000014540"/>
    </source>
</evidence>